<feature type="transmembrane region" description="Helical" evidence="1">
    <location>
        <begin position="12"/>
        <end position="28"/>
    </location>
</feature>
<dbReference type="InterPro" id="IPR007246">
    <property type="entry name" value="Gaa1"/>
</dbReference>
<dbReference type="VEuPathDB" id="AmoebaDB:ACA1_278860"/>
<accession>L8H6Z3</accession>
<evidence type="ECO:0000313" key="3">
    <source>
        <dbReference type="Proteomes" id="UP000011083"/>
    </source>
</evidence>
<keyword evidence="1" id="KW-0472">Membrane</keyword>
<dbReference type="Pfam" id="PF04114">
    <property type="entry name" value="Gaa1"/>
    <property type="match status" value="1"/>
</dbReference>
<dbReference type="PANTHER" id="PTHR13304">
    <property type="entry name" value="GLYCOSYLPHOSPHATIDYLINOSITOL ANCHOR ATTACHMENT 1 PROTEIN"/>
    <property type="match status" value="1"/>
</dbReference>
<name>L8H6Z3_ACACF</name>
<gene>
    <name evidence="2" type="ORF">ACA1_278860</name>
</gene>
<keyword evidence="1" id="KW-1133">Transmembrane helix</keyword>
<organism evidence="2 3">
    <name type="scientific">Acanthamoeba castellanii (strain ATCC 30010 / Neff)</name>
    <dbReference type="NCBI Taxonomy" id="1257118"/>
    <lineage>
        <taxon>Eukaryota</taxon>
        <taxon>Amoebozoa</taxon>
        <taxon>Discosea</taxon>
        <taxon>Longamoebia</taxon>
        <taxon>Centramoebida</taxon>
        <taxon>Acanthamoebidae</taxon>
        <taxon>Acanthamoeba</taxon>
    </lineage>
</organism>
<dbReference type="Proteomes" id="UP000011083">
    <property type="component" value="Unassembled WGS sequence"/>
</dbReference>
<dbReference type="GO" id="GO:0042765">
    <property type="term" value="C:GPI-anchor transamidase complex"/>
    <property type="evidence" value="ECO:0007669"/>
    <property type="project" value="InterPro"/>
</dbReference>
<dbReference type="EMBL" id="KB007908">
    <property type="protein sequence ID" value="ELR20915.1"/>
    <property type="molecule type" value="Genomic_DNA"/>
</dbReference>
<feature type="transmembrane region" description="Helical" evidence="1">
    <location>
        <begin position="537"/>
        <end position="555"/>
    </location>
</feature>
<feature type="transmembrane region" description="Helical" evidence="1">
    <location>
        <begin position="471"/>
        <end position="492"/>
    </location>
</feature>
<feature type="transmembrane region" description="Helical" evidence="1">
    <location>
        <begin position="567"/>
        <end position="587"/>
    </location>
</feature>
<feature type="transmembrane region" description="Helical" evidence="1">
    <location>
        <begin position="438"/>
        <end position="459"/>
    </location>
</feature>
<proteinExistence type="predicted"/>
<dbReference type="PANTHER" id="PTHR13304:SF0">
    <property type="entry name" value="GLYCOSYLPHOSPHATIDYLINOSITOL ANCHOR ATTACHMENT 1 PROTEIN"/>
    <property type="match status" value="1"/>
</dbReference>
<dbReference type="RefSeq" id="XP_004344658.1">
    <property type="nucleotide sequence ID" value="XM_004344608.1"/>
</dbReference>
<feature type="transmembrane region" description="Helical" evidence="1">
    <location>
        <begin position="607"/>
        <end position="629"/>
    </location>
</feature>
<dbReference type="KEGG" id="acan:ACA1_278860"/>
<protein>
    <submittedName>
        <fullName evidence="2">Glycosylphosphatidylinositol anchor attachment 1 protein</fullName>
    </submittedName>
</protein>
<feature type="transmembrane region" description="Helical" evidence="1">
    <location>
        <begin position="403"/>
        <end position="426"/>
    </location>
</feature>
<sequence length="635" mass="70759">MEQRGVSRWGRALGAFGCGVASFWFYPMKVADRTYLSENALLPTHADTQFGSEEARGIYAYNTGYQSFLSKLAKDNVPPQEASRRTAVWLGKQLTAIGCKVYVQCYRPRLYPSETDRQVASDDVGYNVYAVLSSPRGDGTESLVLSSRYDTEPSREQILTGPPVLLGLMKLFESRAWRDKEFVAVFTDGRHRDEGIKAWLNSYHSTEPFVSCLDHVNSTTKIADKLSQWTQFGFQRAGTIIAAVNLDIRTTRPSELTLLAEGTNGQLPNLDLINTAVRNARRSACQIHMPSDYAHTLVAKLPTALTQDVPIGSDRLNLLNFIISLSMGTGSGDHAAFTAHRIDCITLQALGQEDAVKREDVTAVNALGRTLEGTVRSINGLIERLHQSFYFYLLLDVDIYVPIGYYTASLWLLLCPLIIKSVYLLYSFAAAKGPWAFDLARFTVIVAACIIIFYLPFVLRHFIDLYEHLLFAWFGLTALVIAIWLFVLLPALEKALRPYLPTYTLGASAKERRDWTAGAGVALSTTLLFLANCSVLNFSFCVIAAIVLSPVYALITPSASRLMNVLQLPIVLVFSPWGLMFLLSRVLEESFVATCLRVLAHFMEYSTLTYTFLFFPLLITNLTFLHLLLTSASPS</sequence>
<dbReference type="Gene3D" id="3.40.630.10">
    <property type="entry name" value="Zn peptidases"/>
    <property type="match status" value="1"/>
</dbReference>
<reference evidence="2 3" key="1">
    <citation type="journal article" date="2013" name="Genome Biol.">
        <title>Genome of Acanthamoeba castellanii highlights extensive lateral gene transfer and early evolution of tyrosine kinase signaling.</title>
        <authorList>
            <person name="Clarke M."/>
            <person name="Lohan A.J."/>
            <person name="Liu B."/>
            <person name="Lagkouvardos I."/>
            <person name="Roy S."/>
            <person name="Zafar N."/>
            <person name="Bertelli C."/>
            <person name="Schilde C."/>
            <person name="Kianianmomeni A."/>
            <person name="Burglin T.R."/>
            <person name="Frech C."/>
            <person name="Turcotte B."/>
            <person name="Kopec K.O."/>
            <person name="Synnott J.M."/>
            <person name="Choo C."/>
            <person name="Paponov I."/>
            <person name="Finkler A."/>
            <person name="Soon Heng Tan C."/>
            <person name="Hutchins A.P."/>
            <person name="Weinmeier T."/>
            <person name="Rattei T."/>
            <person name="Chu J.S."/>
            <person name="Gimenez G."/>
            <person name="Irimia M."/>
            <person name="Rigden D.J."/>
            <person name="Fitzpatrick D.A."/>
            <person name="Lorenzo-Morales J."/>
            <person name="Bateman A."/>
            <person name="Chiu C.H."/>
            <person name="Tang P."/>
            <person name="Hegemann P."/>
            <person name="Fromm H."/>
            <person name="Raoult D."/>
            <person name="Greub G."/>
            <person name="Miranda-Saavedra D."/>
            <person name="Chen N."/>
            <person name="Nash P."/>
            <person name="Ginger M.L."/>
            <person name="Horn M."/>
            <person name="Schaap P."/>
            <person name="Caler L."/>
            <person name="Loftus B."/>
        </authorList>
    </citation>
    <scope>NUCLEOTIDE SEQUENCE [LARGE SCALE GENOMIC DNA]</scope>
    <source>
        <strain evidence="2 3">Neff</strain>
    </source>
</reference>
<dbReference type="STRING" id="1257118.L8H6Z3"/>
<dbReference type="OrthoDB" id="445301at2759"/>
<keyword evidence="3" id="KW-1185">Reference proteome</keyword>
<dbReference type="OMA" id="YLFLVHI"/>
<keyword evidence="1" id="KW-0812">Transmembrane</keyword>
<dbReference type="AlphaFoldDB" id="L8H6Z3"/>
<dbReference type="GeneID" id="14921787"/>
<evidence type="ECO:0000313" key="2">
    <source>
        <dbReference type="EMBL" id="ELR20915.1"/>
    </source>
</evidence>
<evidence type="ECO:0000256" key="1">
    <source>
        <dbReference type="SAM" id="Phobius"/>
    </source>
</evidence>
<dbReference type="GO" id="GO:0016255">
    <property type="term" value="P:attachment of GPI anchor to protein"/>
    <property type="evidence" value="ECO:0007669"/>
    <property type="project" value="TreeGrafter"/>
</dbReference>